<protein>
    <submittedName>
        <fullName evidence="1">Uncharacterized protein</fullName>
    </submittedName>
</protein>
<proteinExistence type="predicted"/>
<sequence>MTRTTPELAPRSPNFHATTGGRLATAYDLACNRPHTRQICSGMGFRIWNPPVQSRDSTTSKIIRRELSEVLSFSFVGNLKRSLRIKNE</sequence>
<organism evidence="1 2">
    <name type="scientific">Araneus ventricosus</name>
    <name type="common">Orbweaver spider</name>
    <name type="synonym">Epeira ventricosa</name>
    <dbReference type="NCBI Taxonomy" id="182803"/>
    <lineage>
        <taxon>Eukaryota</taxon>
        <taxon>Metazoa</taxon>
        <taxon>Ecdysozoa</taxon>
        <taxon>Arthropoda</taxon>
        <taxon>Chelicerata</taxon>
        <taxon>Arachnida</taxon>
        <taxon>Araneae</taxon>
        <taxon>Araneomorphae</taxon>
        <taxon>Entelegynae</taxon>
        <taxon>Araneoidea</taxon>
        <taxon>Araneidae</taxon>
        <taxon>Araneus</taxon>
    </lineage>
</organism>
<evidence type="ECO:0000313" key="2">
    <source>
        <dbReference type="Proteomes" id="UP000499080"/>
    </source>
</evidence>
<accession>A0A4Y2AVL0</accession>
<dbReference type="AlphaFoldDB" id="A0A4Y2AVL0"/>
<dbReference type="EMBL" id="BGPR01000034">
    <property type="protein sequence ID" value="GBL83758.1"/>
    <property type="molecule type" value="Genomic_DNA"/>
</dbReference>
<dbReference type="Proteomes" id="UP000499080">
    <property type="component" value="Unassembled WGS sequence"/>
</dbReference>
<reference evidence="1 2" key="1">
    <citation type="journal article" date="2019" name="Sci. Rep.">
        <title>Orb-weaving spider Araneus ventricosus genome elucidates the spidroin gene catalogue.</title>
        <authorList>
            <person name="Kono N."/>
            <person name="Nakamura H."/>
            <person name="Ohtoshi R."/>
            <person name="Moran D.A.P."/>
            <person name="Shinohara A."/>
            <person name="Yoshida Y."/>
            <person name="Fujiwara M."/>
            <person name="Mori M."/>
            <person name="Tomita M."/>
            <person name="Arakawa K."/>
        </authorList>
    </citation>
    <scope>NUCLEOTIDE SEQUENCE [LARGE SCALE GENOMIC DNA]</scope>
</reference>
<gene>
    <name evidence="1" type="ORF">AVEN_132658_1</name>
</gene>
<name>A0A4Y2AVL0_ARAVE</name>
<comment type="caution">
    <text evidence="1">The sequence shown here is derived from an EMBL/GenBank/DDBJ whole genome shotgun (WGS) entry which is preliminary data.</text>
</comment>
<evidence type="ECO:0000313" key="1">
    <source>
        <dbReference type="EMBL" id="GBL83758.1"/>
    </source>
</evidence>
<keyword evidence="2" id="KW-1185">Reference proteome</keyword>